<comment type="caution">
    <text evidence="7">Lacks conserved residue(s) required for the propagation of feature annotation.</text>
</comment>
<dbReference type="InterPro" id="IPR038765">
    <property type="entry name" value="Papain-like_cys_pep_sf"/>
</dbReference>
<proteinExistence type="inferred from homology"/>
<comment type="caution">
    <text evidence="10">The sequence shown here is derived from an EMBL/GenBank/DDBJ whole genome shotgun (WGS) entry which is preliminary data.</text>
</comment>
<reference evidence="10 11" key="1">
    <citation type="journal article" date="2025" name="Microbiol. Resour. Announc.">
        <title>Draft genome sequences for Neonectria magnoliae and Neonectria punicea, canker pathogens of Liriodendron tulipifera and Acer saccharum in West Virginia.</title>
        <authorList>
            <person name="Petronek H.M."/>
            <person name="Kasson M.T."/>
            <person name="Metheny A.M."/>
            <person name="Stauder C.M."/>
            <person name="Lovett B."/>
            <person name="Lynch S.C."/>
            <person name="Garnas J.R."/>
            <person name="Kasson L.R."/>
            <person name="Stajich J.E."/>
        </authorList>
    </citation>
    <scope>NUCLEOTIDE SEQUENCE [LARGE SCALE GENOMIC DNA]</scope>
    <source>
        <strain evidence="10 11">NRRL 64653</strain>
    </source>
</reference>
<organism evidence="10 11">
    <name type="scientific">Neonectria punicea</name>
    <dbReference type="NCBI Taxonomy" id="979145"/>
    <lineage>
        <taxon>Eukaryota</taxon>
        <taxon>Fungi</taxon>
        <taxon>Dikarya</taxon>
        <taxon>Ascomycota</taxon>
        <taxon>Pezizomycotina</taxon>
        <taxon>Sordariomycetes</taxon>
        <taxon>Hypocreomycetidae</taxon>
        <taxon>Hypocreales</taxon>
        <taxon>Nectriaceae</taxon>
        <taxon>Neonectria</taxon>
    </lineage>
</organism>
<dbReference type="PROSITE" id="PS52048">
    <property type="entry name" value="UCH_DOMAIN"/>
    <property type="match status" value="1"/>
</dbReference>
<dbReference type="Proteomes" id="UP001498476">
    <property type="component" value="Unassembled WGS sequence"/>
</dbReference>
<dbReference type="InterPro" id="IPR001578">
    <property type="entry name" value="Peptidase_C12_UCH"/>
</dbReference>
<keyword evidence="6 8" id="KW-0788">Thiol protease</keyword>
<dbReference type="InterPro" id="IPR036959">
    <property type="entry name" value="Peptidase_C12_UCH_sf"/>
</dbReference>
<dbReference type="PANTHER" id="PTHR10589">
    <property type="entry name" value="UBIQUITIN CARBOXYL-TERMINAL HYDROLASE"/>
    <property type="match status" value="1"/>
</dbReference>
<keyword evidence="11" id="KW-1185">Reference proteome</keyword>
<dbReference type="PANTHER" id="PTHR10589:SF17">
    <property type="entry name" value="UBIQUITIN CARBOXYL-TERMINAL HYDROLASE"/>
    <property type="match status" value="1"/>
</dbReference>
<keyword evidence="3 8" id="KW-0645">Protease</keyword>
<evidence type="ECO:0000256" key="1">
    <source>
        <dbReference type="ARBA" id="ARBA00000707"/>
    </source>
</evidence>
<sequence length="244" mass="26613">MAGSACFIPLESNPEVFNKIIHDIGVMPYVEFRDVYSISEPSILATLPRPVLALILVGPTDMVGRGEEPEPGQHASTPEYAKAGDQEDIFWFKQTIRNACGLYAILHSVANGVDADFVYKESVLDKLLTTCRPLLPNERARAVETCEGLERAYTSTARSHEQSSVPRNLGDLGNHYLCLTKSRKTGHLYQVSASRKDGPVDMGPVHEHEDVLGPHGTAIVQNYLDAAKGDPNAVFSLIALVPTS</sequence>
<evidence type="ECO:0000256" key="8">
    <source>
        <dbReference type="RuleBase" id="RU361215"/>
    </source>
</evidence>
<comment type="similarity">
    <text evidence="2 7 8">Belongs to the peptidase C12 family.</text>
</comment>
<keyword evidence="5 8" id="KW-0378">Hydrolase</keyword>
<comment type="catalytic activity">
    <reaction evidence="1 8">
        <text>Thiol-dependent hydrolysis of ester, thioester, amide, peptide and isopeptide bonds formed by the C-terminal Gly of ubiquitin (a 76-residue protein attached to proteins as an intracellular targeting signal).</text>
        <dbReference type="EC" id="3.4.19.12"/>
    </reaction>
</comment>
<dbReference type="Pfam" id="PF01088">
    <property type="entry name" value="Peptidase_C12"/>
    <property type="match status" value="1"/>
</dbReference>
<dbReference type="InterPro" id="IPR057254">
    <property type="entry name" value="UCH_AS"/>
</dbReference>
<evidence type="ECO:0000313" key="11">
    <source>
        <dbReference type="Proteomes" id="UP001498476"/>
    </source>
</evidence>
<dbReference type="Gene3D" id="3.40.532.10">
    <property type="entry name" value="Peptidase C12, ubiquitin carboxyl-terminal hydrolase"/>
    <property type="match status" value="1"/>
</dbReference>
<evidence type="ECO:0000256" key="3">
    <source>
        <dbReference type="ARBA" id="ARBA00022670"/>
    </source>
</evidence>
<evidence type="ECO:0000256" key="7">
    <source>
        <dbReference type="PROSITE-ProRule" id="PRU01393"/>
    </source>
</evidence>
<evidence type="ECO:0000256" key="2">
    <source>
        <dbReference type="ARBA" id="ARBA00009326"/>
    </source>
</evidence>
<protein>
    <recommendedName>
        <fullName evidence="8">Ubiquitin carboxyl-terminal hydrolase</fullName>
        <ecNumber evidence="8">3.4.19.12</ecNumber>
    </recommendedName>
</protein>
<name>A0ABR1GKC4_9HYPO</name>
<dbReference type="EC" id="3.4.19.12" evidence="8"/>
<dbReference type="EMBL" id="JAZAVJ010000309">
    <property type="protein sequence ID" value="KAK7398741.1"/>
    <property type="molecule type" value="Genomic_DNA"/>
</dbReference>
<dbReference type="PROSITE" id="PS00140">
    <property type="entry name" value="UCH_1"/>
    <property type="match status" value="1"/>
</dbReference>
<dbReference type="SUPFAM" id="SSF54001">
    <property type="entry name" value="Cysteine proteinases"/>
    <property type="match status" value="1"/>
</dbReference>
<evidence type="ECO:0000313" key="10">
    <source>
        <dbReference type="EMBL" id="KAK7398741.1"/>
    </source>
</evidence>
<evidence type="ECO:0000259" key="9">
    <source>
        <dbReference type="PROSITE" id="PS52048"/>
    </source>
</evidence>
<dbReference type="PRINTS" id="PR00707">
    <property type="entry name" value="UBCTHYDRLASE"/>
</dbReference>
<accession>A0ABR1GKC4</accession>
<dbReference type="GO" id="GO:0004843">
    <property type="term" value="F:cysteine-type deubiquitinase activity"/>
    <property type="evidence" value="ECO:0007669"/>
    <property type="project" value="UniProtKB-EC"/>
</dbReference>
<evidence type="ECO:0000256" key="4">
    <source>
        <dbReference type="ARBA" id="ARBA00022786"/>
    </source>
</evidence>
<gene>
    <name evidence="10" type="primary">YUH1_2</name>
    <name evidence="10" type="ORF">QQX98_011885</name>
</gene>
<keyword evidence="4 8" id="KW-0833">Ubl conjugation pathway</keyword>
<evidence type="ECO:0000256" key="6">
    <source>
        <dbReference type="ARBA" id="ARBA00022807"/>
    </source>
</evidence>
<feature type="domain" description="UCH catalytic" evidence="9">
    <location>
        <begin position="6"/>
        <end position="242"/>
    </location>
</feature>
<evidence type="ECO:0000256" key="5">
    <source>
        <dbReference type="ARBA" id="ARBA00022801"/>
    </source>
</evidence>